<proteinExistence type="predicted"/>
<keyword evidence="1 6" id="KW-0597">Phosphoprotein</keyword>
<dbReference type="KEGG" id="ari:UM93_12615"/>
<dbReference type="STRING" id="1618207.UM93_12615"/>
<dbReference type="CDD" id="cd00383">
    <property type="entry name" value="trans_reg_C"/>
    <property type="match status" value="1"/>
</dbReference>
<name>A0A0D4C0D6_9MICC</name>
<dbReference type="InterPro" id="IPR011006">
    <property type="entry name" value="CheY-like_superfamily"/>
</dbReference>
<dbReference type="SMART" id="SM00862">
    <property type="entry name" value="Trans_reg_C"/>
    <property type="match status" value="1"/>
</dbReference>
<evidence type="ECO:0000256" key="6">
    <source>
        <dbReference type="PROSITE-ProRule" id="PRU00169"/>
    </source>
</evidence>
<dbReference type="PROSITE" id="PS50110">
    <property type="entry name" value="RESPONSE_REGULATORY"/>
    <property type="match status" value="1"/>
</dbReference>
<keyword evidence="5" id="KW-0804">Transcription</keyword>
<dbReference type="Pfam" id="PF00072">
    <property type="entry name" value="Response_reg"/>
    <property type="match status" value="1"/>
</dbReference>
<dbReference type="GO" id="GO:0005829">
    <property type="term" value="C:cytosol"/>
    <property type="evidence" value="ECO:0007669"/>
    <property type="project" value="TreeGrafter"/>
</dbReference>
<keyword evidence="3" id="KW-0805">Transcription regulation</keyword>
<protein>
    <submittedName>
        <fullName evidence="10">Transcriptional regulator</fullName>
    </submittedName>
</protein>
<dbReference type="AlphaFoldDB" id="A0A0D4C0D6"/>
<dbReference type="RefSeq" id="WP_234399310.1">
    <property type="nucleotide sequence ID" value="NZ_CP011005.1"/>
</dbReference>
<dbReference type="GO" id="GO:0000976">
    <property type="term" value="F:transcription cis-regulatory region binding"/>
    <property type="evidence" value="ECO:0007669"/>
    <property type="project" value="TreeGrafter"/>
</dbReference>
<dbReference type="InterPro" id="IPR001789">
    <property type="entry name" value="Sig_transdc_resp-reg_receiver"/>
</dbReference>
<evidence type="ECO:0000256" key="1">
    <source>
        <dbReference type="ARBA" id="ARBA00022553"/>
    </source>
</evidence>
<feature type="DNA-binding region" description="OmpR/PhoB-type" evidence="7">
    <location>
        <begin position="137"/>
        <end position="231"/>
    </location>
</feature>
<dbReference type="Pfam" id="PF00486">
    <property type="entry name" value="Trans_reg_C"/>
    <property type="match status" value="1"/>
</dbReference>
<evidence type="ECO:0000259" key="9">
    <source>
        <dbReference type="PROSITE" id="PS51755"/>
    </source>
</evidence>
<evidence type="ECO:0000313" key="11">
    <source>
        <dbReference type="Proteomes" id="UP000061839"/>
    </source>
</evidence>
<gene>
    <name evidence="10" type="ORF">UM93_12615</name>
</gene>
<evidence type="ECO:0000256" key="5">
    <source>
        <dbReference type="ARBA" id="ARBA00023163"/>
    </source>
</evidence>
<dbReference type="FunFam" id="1.10.10.10:FF:000018">
    <property type="entry name" value="DNA-binding response regulator ResD"/>
    <property type="match status" value="1"/>
</dbReference>
<dbReference type="PATRIC" id="fig|1618207.4.peg.2559"/>
<evidence type="ECO:0000313" key="10">
    <source>
        <dbReference type="EMBL" id="AJT42137.1"/>
    </source>
</evidence>
<feature type="domain" description="Response regulatory" evidence="8">
    <location>
        <begin position="9"/>
        <end position="122"/>
    </location>
</feature>
<evidence type="ECO:0000256" key="3">
    <source>
        <dbReference type="ARBA" id="ARBA00023015"/>
    </source>
</evidence>
<dbReference type="SMART" id="SM00448">
    <property type="entry name" value="REC"/>
    <property type="match status" value="1"/>
</dbReference>
<keyword evidence="11" id="KW-1185">Reference proteome</keyword>
<dbReference type="SUPFAM" id="SSF52172">
    <property type="entry name" value="CheY-like"/>
    <property type="match status" value="1"/>
</dbReference>
<evidence type="ECO:0000256" key="4">
    <source>
        <dbReference type="ARBA" id="ARBA00023125"/>
    </source>
</evidence>
<dbReference type="InterPro" id="IPR039420">
    <property type="entry name" value="WalR-like"/>
</dbReference>
<evidence type="ECO:0000256" key="2">
    <source>
        <dbReference type="ARBA" id="ARBA00023012"/>
    </source>
</evidence>
<dbReference type="InterPro" id="IPR001867">
    <property type="entry name" value="OmpR/PhoB-type_DNA-bd"/>
</dbReference>
<feature type="domain" description="OmpR/PhoB-type" evidence="9">
    <location>
        <begin position="137"/>
        <end position="231"/>
    </location>
</feature>
<dbReference type="GO" id="GO:0000156">
    <property type="term" value="F:phosphorelay response regulator activity"/>
    <property type="evidence" value="ECO:0007669"/>
    <property type="project" value="TreeGrafter"/>
</dbReference>
<evidence type="ECO:0000259" key="8">
    <source>
        <dbReference type="PROSITE" id="PS50110"/>
    </source>
</evidence>
<accession>A0A0D4C0D6</accession>
<dbReference type="Gene3D" id="1.10.10.10">
    <property type="entry name" value="Winged helix-like DNA-binding domain superfamily/Winged helix DNA-binding domain"/>
    <property type="match status" value="1"/>
</dbReference>
<dbReference type="HOGENOM" id="CLU_000445_30_4_11"/>
<dbReference type="PROSITE" id="PS51755">
    <property type="entry name" value="OMPR_PHOB"/>
    <property type="match status" value="1"/>
</dbReference>
<dbReference type="Gene3D" id="3.40.50.2300">
    <property type="match status" value="1"/>
</dbReference>
<dbReference type="CDD" id="cd17574">
    <property type="entry name" value="REC_OmpR"/>
    <property type="match status" value="1"/>
</dbReference>
<organism evidence="10 11">
    <name type="scientific">Psychromicrobium lacuslunae</name>
    <dbReference type="NCBI Taxonomy" id="1618207"/>
    <lineage>
        <taxon>Bacteria</taxon>
        <taxon>Bacillati</taxon>
        <taxon>Actinomycetota</taxon>
        <taxon>Actinomycetes</taxon>
        <taxon>Micrococcales</taxon>
        <taxon>Micrococcaceae</taxon>
        <taxon>Psychromicrobium</taxon>
    </lineage>
</organism>
<dbReference type="PANTHER" id="PTHR48111">
    <property type="entry name" value="REGULATOR OF RPOS"/>
    <property type="match status" value="1"/>
</dbReference>
<evidence type="ECO:0000256" key="7">
    <source>
        <dbReference type="PROSITE-ProRule" id="PRU01091"/>
    </source>
</evidence>
<dbReference type="InterPro" id="IPR036388">
    <property type="entry name" value="WH-like_DNA-bd_sf"/>
</dbReference>
<dbReference type="PANTHER" id="PTHR48111:SF21">
    <property type="entry name" value="DNA-BINDING DUAL MASTER TRANSCRIPTIONAL REGULATOR RPAA"/>
    <property type="match status" value="1"/>
</dbReference>
<feature type="modified residue" description="4-aspartylphosphate" evidence="6">
    <location>
        <position position="58"/>
    </location>
</feature>
<dbReference type="Gene3D" id="6.10.250.690">
    <property type="match status" value="1"/>
</dbReference>
<reference evidence="10 11" key="1">
    <citation type="journal article" date="2015" name="Genome Announc.">
        <title>Complete Genome Sequencing of Protease-Producing Novel Arthrobacter sp. Strain IHBB 11108 Using PacBio Single-Molecule Real-Time Sequencing Technology.</title>
        <authorList>
            <person name="Kiran S."/>
            <person name="Swarnkar M.K."/>
            <person name="Pal M."/>
            <person name="Thakur R."/>
            <person name="Tewari R."/>
            <person name="Singh A.K."/>
            <person name="Gulati A."/>
        </authorList>
    </citation>
    <scope>NUCLEOTIDE SEQUENCE [LARGE SCALE GENOMIC DNA]</scope>
    <source>
        <strain evidence="10 11">IHBB 11108</strain>
    </source>
</reference>
<dbReference type="GO" id="GO:0032993">
    <property type="term" value="C:protein-DNA complex"/>
    <property type="evidence" value="ECO:0007669"/>
    <property type="project" value="TreeGrafter"/>
</dbReference>
<dbReference type="Proteomes" id="UP000061839">
    <property type="component" value="Chromosome"/>
</dbReference>
<keyword evidence="2" id="KW-0902">Two-component regulatory system</keyword>
<sequence length="233" mass="25777">MTEDRSAGQVVLVEDDPVIREATIMGLQRFGYSVTSYADGLQALDAVLAQPPEVLLLDVMLPGLNGVSICRKVREKFLIPIIMLSARDDAIDVVQGLEAGADDYVAKPFDLEVLHARIQSVQRRQGQQASSAEVRPPNAVQRGSLLIDLDRMRVSRAGEPLTLTSTEFKILIALATEEGIVLSRSKITREVWGYDWAGDQRLVDVHIQRLRAKLGEGLIETVRGFGYRLVEEP</sequence>
<keyword evidence="4 7" id="KW-0238">DNA-binding</keyword>
<dbReference type="EMBL" id="CP011005">
    <property type="protein sequence ID" value="AJT42137.1"/>
    <property type="molecule type" value="Genomic_DNA"/>
</dbReference>
<dbReference type="GO" id="GO:0006355">
    <property type="term" value="P:regulation of DNA-templated transcription"/>
    <property type="evidence" value="ECO:0007669"/>
    <property type="project" value="InterPro"/>
</dbReference>